<gene>
    <name evidence="3" type="ORF">L207DRAFT_521047</name>
</gene>
<dbReference type="OrthoDB" id="5412071at2759"/>
<evidence type="ECO:0000313" key="4">
    <source>
        <dbReference type="Proteomes" id="UP000235786"/>
    </source>
</evidence>
<dbReference type="PANTHER" id="PTHR35391:SF7">
    <property type="entry name" value="C2H2-TYPE DOMAIN-CONTAINING PROTEIN"/>
    <property type="match status" value="1"/>
</dbReference>
<sequence>MEQVVAALSRVTFTLDEHDMSFRSNLSFDDTSDSASVESVSSIGDIIEEMKLCTECLVNLSPSLENPAKDLEIVELSRAPKPMPEEFQAWWQFFLRVEDKFPTADRNLVLIIGQSIWRRWEKIRLNHVTKAEALGIETVVYKPGIEMDIQSHYSESNISTQYTQTSLASGTTFSAPSIFSKTDEKGRDTEPEEYINPNARLRRYESFSSVRSSLATDASKSGQQKVPPMPKECRNGDEFECFVCEKRISDIQSREAWKKHIFGDLEPYICTFAKCQNPLKTFKSRLEWTKHEVTIHEAEYQKRLKAGICPLCRKAVYPAKQLSRHLGRHLRELSLASLPPIGIPEEEEKESEKARLSPQAFNESRHGLEQETMEEASSRRKAKKGKMKAT</sequence>
<dbReference type="Proteomes" id="UP000235786">
    <property type="component" value="Unassembled WGS sequence"/>
</dbReference>
<feature type="domain" description="C2H2-type" evidence="2">
    <location>
        <begin position="309"/>
        <end position="329"/>
    </location>
</feature>
<evidence type="ECO:0000313" key="3">
    <source>
        <dbReference type="EMBL" id="PMD29367.1"/>
    </source>
</evidence>
<dbReference type="EMBL" id="KZ613975">
    <property type="protein sequence ID" value="PMD29367.1"/>
    <property type="molecule type" value="Genomic_DNA"/>
</dbReference>
<feature type="compositionally biased region" description="Basic residues" evidence="1">
    <location>
        <begin position="379"/>
        <end position="390"/>
    </location>
</feature>
<dbReference type="Pfam" id="PF26082">
    <property type="entry name" value="zf-C2H2_AcuF"/>
    <property type="match status" value="1"/>
</dbReference>
<dbReference type="InterPro" id="IPR013087">
    <property type="entry name" value="Znf_C2H2_type"/>
</dbReference>
<protein>
    <recommendedName>
        <fullName evidence="2">C2H2-type domain-containing protein</fullName>
    </recommendedName>
</protein>
<feature type="region of interest" description="Disordered" evidence="1">
    <location>
        <begin position="341"/>
        <end position="390"/>
    </location>
</feature>
<dbReference type="PANTHER" id="PTHR35391">
    <property type="entry name" value="C2H2-TYPE DOMAIN-CONTAINING PROTEIN-RELATED"/>
    <property type="match status" value="1"/>
</dbReference>
<evidence type="ECO:0000259" key="2">
    <source>
        <dbReference type="PROSITE" id="PS00028"/>
    </source>
</evidence>
<evidence type="ECO:0000256" key="1">
    <source>
        <dbReference type="SAM" id="MobiDB-lite"/>
    </source>
</evidence>
<dbReference type="STRING" id="1149755.A0A2J6QSY6"/>
<proteinExistence type="predicted"/>
<dbReference type="PROSITE" id="PS00028">
    <property type="entry name" value="ZINC_FINGER_C2H2_1"/>
    <property type="match status" value="1"/>
</dbReference>
<reference evidence="3 4" key="1">
    <citation type="submission" date="2016-04" db="EMBL/GenBank/DDBJ databases">
        <title>A degradative enzymes factory behind the ericoid mycorrhizal symbiosis.</title>
        <authorList>
            <consortium name="DOE Joint Genome Institute"/>
            <person name="Martino E."/>
            <person name="Morin E."/>
            <person name="Grelet G."/>
            <person name="Kuo A."/>
            <person name="Kohler A."/>
            <person name="Daghino S."/>
            <person name="Barry K."/>
            <person name="Choi C."/>
            <person name="Cichocki N."/>
            <person name="Clum A."/>
            <person name="Copeland A."/>
            <person name="Hainaut M."/>
            <person name="Haridas S."/>
            <person name="Labutti K."/>
            <person name="Lindquist E."/>
            <person name="Lipzen A."/>
            <person name="Khouja H.-R."/>
            <person name="Murat C."/>
            <person name="Ohm R."/>
            <person name="Olson A."/>
            <person name="Spatafora J."/>
            <person name="Veneault-Fourrey C."/>
            <person name="Henrissat B."/>
            <person name="Grigoriev I."/>
            <person name="Martin F."/>
            <person name="Perotto S."/>
        </authorList>
    </citation>
    <scope>NUCLEOTIDE SEQUENCE [LARGE SCALE GENOMIC DNA]</scope>
    <source>
        <strain evidence="3 4">F</strain>
    </source>
</reference>
<keyword evidence="4" id="KW-1185">Reference proteome</keyword>
<dbReference type="InterPro" id="IPR058925">
    <property type="entry name" value="zf-C2H2_AcuF"/>
</dbReference>
<name>A0A2J6QSY6_HYAVF</name>
<organism evidence="3 4">
    <name type="scientific">Hyaloscypha variabilis (strain UAMH 11265 / GT02V1 / F)</name>
    <name type="common">Meliniomyces variabilis</name>
    <dbReference type="NCBI Taxonomy" id="1149755"/>
    <lineage>
        <taxon>Eukaryota</taxon>
        <taxon>Fungi</taxon>
        <taxon>Dikarya</taxon>
        <taxon>Ascomycota</taxon>
        <taxon>Pezizomycotina</taxon>
        <taxon>Leotiomycetes</taxon>
        <taxon>Helotiales</taxon>
        <taxon>Hyaloscyphaceae</taxon>
        <taxon>Hyaloscypha</taxon>
        <taxon>Hyaloscypha variabilis</taxon>
    </lineage>
</organism>
<accession>A0A2J6QSY6</accession>
<dbReference type="AlphaFoldDB" id="A0A2J6QSY6"/>